<dbReference type="InterPro" id="IPR005149">
    <property type="entry name" value="Tscrpt_reg_PadR_N"/>
</dbReference>
<evidence type="ECO:0000313" key="4">
    <source>
        <dbReference type="EMBL" id="GIM46274.1"/>
    </source>
</evidence>
<dbReference type="EMBL" id="BOQE01000001">
    <property type="protein sequence ID" value="GIM46274.1"/>
    <property type="molecule type" value="Genomic_DNA"/>
</dbReference>
<dbReference type="PANTHER" id="PTHR43252:SF6">
    <property type="entry name" value="NEGATIVE TRANSCRIPTION REGULATOR PADR"/>
    <property type="match status" value="1"/>
</dbReference>
<name>A0AAV4LEL9_9BACL</name>
<protein>
    <submittedName>
        <fullName evidence="4">Transcriptional regulator</fullName>
    </submittedName>
</protein>
<feature type="coiled-coil region" evidence="1">
    <location>
        <begin position="158"/>
        <end position="188"/>
    </location>
</feature>
<feature type="domain" description="Transcription regulator PadR C-terminal" evidence="3">
    <location>
        <begin position="94"/>
        <end position="176"/>
    </location>
</feature>
<dbReference type="PANTHER" id="PTHR43252">
    <property type="entry name" value="TRANSCRIPTIONAL REGULATOR YQJI"/>
    <property type="match status" value="1"/>
</dbReference>
<dbReference type="Gene3D" id="6.10.140.190">
    <property type="match status" value="1"/>
</dbReference>
<accession>A0AAV4LEL9</accession>
<keyword evidence="1" id="KW-0175">Coiled coil</keyword>
<reference evidence="4" key="1">
    <citation type="journal article" date="2023" name="Int. J. Syst. Evol. Microbiol.">
        <title>Collibacillus ludicampi gen. nov., sp. nov., a new soil bacterium of the family Alicyclobacillaceae.</title>
        <authorList>
            <person name="Jojima T."/>
            <person name="Ioku Y."/>
            <person name="Fukuta Y."/>
            <person name="Shirasaka N."/>
            <person name="Matsumura Y."/>
            <person name="Mori M."/>
        </authorList>
    </citation>
    <scope>NUCLEOTIDE SEQUENCE</scope>
    <source>
        <strain evidence="4">TP075</strain>
    </source>
</reference>
<evidence type="ECO:0000256" key="1">
    <source>
        <dbReference type="SAM" id="Coils"/>
    </source>
</evidence>
<dbReference type="InterPro" id="IPR036390">
    <property type="entry name" value="WH_DNA-bd_sf"/>
</dbReference>
<dbReference type="AlphaFoldDB" id="A0AAV4LEL9"/>
<gene>
    <name evidence="4" type="ORF">DNHGIG_18230</name>
</gene>
<sequence>MSLPHAILGLLTYKPMSGYDLKSFFDKSIKYFWPAQLSQIYRDLGTLEKKEWVTSHIEPQEGRPDRKVYSITEEGKKELLNWLNKMPQSFTSIVRDETALRMFLGSRIEIDEMIFQMKAFVKEKKETVMALDAIADMIQKSDFDKEKVYWLLSLRKGYRIAEAELKWAEECIEELERYKKILKEKEQDES</sequence>
<keyword evidence="5" id="KW-1185">Reference proteome</keyword>
<comment type="caution">
    <text evidence="4">The sequence shown here is derived from an EMBL/GenBank/DDBJ whole genome shotgun (WGS) entry which is preliminary data.</text>
</comment>
<organism evidence="4 5">
    <name type="scientific">Collibacillus ludicampi</name>
    <dbReference type="NCBI Taxonomy" id="2771369"/>
    <lineage>
        <taxon>Bacteria</taxon>
        <taxon>Bacillati</taxon>
        <taxon>Bacillota</taxon>
        <taxon>Bacilli</taxon>
        <taxon>Bacillales</taxon>
        <taxon>Alicyclobacillaceae</taxon>
        <taxon>Collibacillus</taxon>
    </lineage>
</organism>
<dbReference type="InterPro" id="IPR018309">
    <property type="entry name" value="Tscrpt_reg_PadR_C"/>
</dbReference>
<evidence type="ECO:0000313" key="5">
    <source>
        <dbReference type="Proteomes" id="UP001057291"/>
    </source>
</evidence>
<dbReference type="Pfam" id="PF10400">
    <property type="entry name" value="Vir_act_alpha_C"/>
    <property type="match status" value="1"/>
</dbReference>
<dbReference type="Proteomes" id="UP001057291">
    <property type="component" value="Unassembled WGS sequence"/>
</dbReference>
<dbReference type="InterPro" id="IPR036388">
    <property type="entry name" value="WH-like_DNA-bd_sf"/>
</dbReference>
<dbReference type="SUPFAM" id="SSF46785">
    <property type="entry name" value="Winged helix' DNA-binding domain"/>
    <property type="match status" value="1"/>
</dbReference>
<evidence type="ECO:0000259" key="2">
    <source>
        <dbReference type="Pfam" id="PF03551"/>
    </source>
</evidence>
<dbReference type="Pfam" id="PF03551">
    <property type="entry name" value="PadR"/>
    <property type="match status" value="1"/>
</dbReference>
<dbReference type="Gene3D" id="1.10.10.10">
    <property type="entry name" value="Winged helix-like DNA-binding domain superfamily/Winged helix DNA-binding domain"/>
    <property type="match status" value="1"/>
</dbReference>
<dbReference type="RefSeq" id="WP_282199394.1">
    <property type="nucleotide sequence ID" value="NZ_BOQE01000001.1"/>
</dbReference>
<evidence type="ECO:0000259" key="3">
    <source>
        <dbReference type="Pfam" id="PF10400"/>
    </source>
</evidence>
<feature type="domain" description="Transcription regulator PadR N-terminal" evidence="2">
    <location>
        <begin position="7"/>
        <end position="79"/>
    </location>
</feature>
<proteinExistence type="predicted"/>